<gene>
    <name evidence="2" type="ORF">Pan181_29680</name>
</gene>
<organism evidence="2 3">
    <name type="scientific">Aeoliella mucimassa</name>
    <dbReference type="NCBI Taxonomy" id="2527972"/>
    <lineage>
        <taxon>Bacteria</taxon>
        <taxon>Pseudomonadati</taxon>
        <taxon>Planctomycetota</taxon>
        <taxon>Planctomycetia</taxon>
        <taxon>Pirellulales</taxon>
        <taxon>Lacipirellulaceae</taxon>
        <taxon>Aeoliella</taxon>
    </lineage>
</organism>
<dbReference type="Pfam" id="PF01661">
    <property type="entry name" value="Macro"/>
    <property type="match status" value="1"/>
</dbReference>
<name>A0A518APX0_9BACT</name>
<dbReference type="Gene3D" id="3.40.220.10">
    <property type="entry name" value="Leucine Aminopeptidase, subunit E, domain 1"/>
    <property type="match status" value="1"/>
</dbReference>
<dbReference type="OrthoDB" id="9780211at2"/>
<dbReference type="PROSITE" id="PS51154">
    <property type="entry name" value="MACRO"/>
    <property type="match status" value="1"/>
</dbReference>
<dbReference type="Proteomes" id="UP000315750">
    <property type="component" value="Chromosome"/>
</dbReference>
<feature type="domain" description="Macro" evidence="1">
    <location>
        <begin position="17"/>
        <end position="214"/>
    </location>
</feature>
<dbReference type="EMBL" id="CP036278">
    <property type="protein sequence ID" value="QDU56756.1"/>
    <property type="molecule type" value="Genomic_DNA"/>
</dbReference>
<proteinExistence type="predicted"/>
<dbReference type="SUPFAM" id="SSF52949">
    <property type="entry name" value="Macro domain-like"/>
    <property type="match status" value="1"/>
</dbReference>
<dbReference type="InterPro" id="IPR002589">
    <property type="entry name" value="Macro_dom"/>
</dbReference>
<dbReference type="AlphaFoldDB" id="A0A518APX0"/>
<accession>A0A518APX0</accession>
<dbReference type="KEGG" id="amuc:Pan181_29680"/>
<reference evidence="2 3" key="1">
    <citation type="submission" date="2019-02" db="EMBL/GenBank/DDBJ databases">
        <title>Deep-cultivation of Planctomycetes and their phenomic and genomic characterization uncovers novel biology.</title>
        <authorList>
            <person name="Wiegand S."/>
            <person name="Jogler M."/>
            <person name="Boedeker C."/>
            <person name="Pinto D."/>
            <person name="Vollmers J."/>
            <person name="Rivas-Marin E."/>
            <person name="Kohn T."/>
            <person name="Peeters S.H."/>
            <person name="Heuer A."/>
            <person name="Rast P."/>
            <person name="Oberbeckmann S."/>
            <person name="Bunk B."/>
            <person name="Jeske O."/>
            <person name="Meyerdierks A."/>
            <person name="Storesund J.E."/>
            <person name="Kallscheuer N."/>
            <person name="Luecker S."/>
            <person name="Lage O.M."/>
            <person name="Pohl T."/>
            <person name="Merkel B.J."/>
            <person name="Hornburger P."/>
            <person name="Mueller R.-W."/>
            <person name="Bruemmer F."/>
            <person name="Labrenz M."/>
            <person name="Spormann A.M."/>
            <person name="Op den Camp H."/>
            <person name="Overmann J."/>
            <person name="Amann R."/>
            <person name="Jetten M.S.M."/>
            <person name="Mascher T."/>
            <person name="Medema M.H."/>
            <person name="Devos D.P."/>
            <person name="Kaster A.-K."/>
            <person name="Ovreas L."/>
            <person name="Rohde M."/>
            <person name="Galperin M.Y."/>
            <person name="Jogler C."/>
        </authorList>
    </citation>
    <scope>NUCLEOTIDE SEQUENCE [LARGE SCALE GENOMIC DNA]</scope>
    <source>
        <strain evidence="2 3">Pan181</strain>
    </source>
</reference>
<evidence type="ECO:0000313" key="2">
    <source>
        <dbReference type="EMBL" id="QDU56756.1"/>
    </source>
</evidence>
<evidence type="ECO:0000259" key="1">
    <source>
        <dbReference type="PROSITE" id="PS51154"/>
    </source>
</evidence>
<dbReference type="SMART" id="SM00506">
    <property type="entry name" value="A1pp"/>
    <property type="match status" value="1"/>
</dbReference>
<sequence length="214" mass="23794">MPLPMELWLIHPEEQAIDAFAQRFAGLPSVRTMQSTFEELAPHDCFVTAANCYGIMNAGIDAAVVRKHGSELATRIQYRILDEFLGEQPVGTAIIEPTGSTAYPYVCHAPTMRTPGSIGNTDNIYRATFAALTAIYRYNTQHGHPIETVALPAMGCGFGGVDYSESARQMAAAYKHYLDPPHRLDWNTVIEREKRITYDGDQKVVGRSNQKRSE</sequence>
<protein>
    <submittedName>
        <fullName evidence="2">RNase III inhibitor</fullName>
    </submittedName>
</protein>
<keyword evidence="3" id="KW-1185">Reference proteome</keyword>
<dbReference type="InterPro" id="IPR043472">
    <property type="entry name" value="Macro_dom-like"/>
</dbReference>
<evidence type="ECO:0000313" key="3">
    <source>
        <dbReference type="Proteomes" id="UP000315750"/>
    </source>
</evidence>